<protein>
    <submittedName>
        <fullName evidence="2">DnaJ domain-containing protein</fullName>
    </submittedName>
</protein>
<dbReference type="InterPro" id="IPR001623">
    <property type="entry name" value="DnaJ_domain"/>
</dbReference>
<dbReference type="Proteomes" id="UP000815325">
    <property type="component" value="Unassembled WGS sequence"/>
</dbReference>
<evidence type="ECO:0000259" key="1">
    <source>
        <dbReference type="PROSITE" id="PS50076"/>
    </source>
</evidence>
<reference evidence="2" key="1">
    <citation type="submission" date="2017-08" db="EMBL/GenBank/DDBJ databases">
        <authorList>
            <person name="Polle J.E."/>
            <person name="Barry K."/>
            <person name="Cushman J."/>
            <person name="Schmutz J."/>
            <person name="Tran D."/>
            <person name="Hathwaick L.T."/>
            <person name="Yim W.C."/>
            <person name="Jenkins J."/>
            <person name="Mckie-Krisberg Z.M."/>
            <person name="Prochnik S."/>
            <person name="Lindquist E."/>
            <person name="Dockter R.B."/>
            <person name="Adam C."/>
            <person name="Molina H."/>
            <person name="Bunkerborg J."/>
            <person name="Jin E."/>
            <person name="Buchheim M."/>
            <person name="Magnuson J."/>
        </authorList>
    </citation>
    <scope>NUCLEOTIDE SEQUENCE</scope>
    <source>
        <strain evidence="2">CCAP 19/18</strain>
    </source>
</reference>
<organism evidence="2 3">
    <name type="scientific">Dunaliella salina</name>
    <name type="common">Green alga</name>
    <name type="synonym">Protococcus salinus</name>
    <dbReference type="NCBI Taxonomy" id="3046"/>
    <lineage>
        <taxon>Eukaryota</taxon>
        <taxon>Viridiplantae</taxon>
        <taxon>Chlorophyta</taxon>
        <taxon>core chlorophytes</taxon>
        <taxon>Chlorophyceae</taxon>
        <taxon>CS clade</taxon>
        <taxon>Chlamydomonadales</taxon>
        <taxon>Dunaliellaceae</taxon>
        <taxon>Dunaliella</taxon>
    </lineage>
</organism>
<gene>
    <name evidence="2" type="ORF">DUNSADRAFT_14134</name>
</gene>
<accession>A0ABQ7G7X2</accession>
<sequence length="227" mass="25193">MQSLRGRALLPKQQKSFGCLGGSHSRGRRLSLCLARASSHYDVLGVSPNANAADIKSAYRYAARRLHPDVNRQPGAHEAFVECARAYEVLGDQNSRRAYDADLRAKAASSARRSAASPFSSASPRSAWSSSSRWTGNPYYTVEYETWTGPSSSSRHGFGSMWSSFDSFDESDSSDEDDDYELDYELWATSDHNYSSSFTSSWQVRTLEALLLKNIKTRGSRKPCPCS</sequence>
<dbReference type="SUPFAM" id="SSF46565">
    <property type="entry name" value="Chaperone J-domain"/>
    <property type="match status" value="1"/>
</dbReference>
<proteinExistence type="predicted"/>
<keyword evidence="3" id="KW-1185">Reference proteome</keyword>
<dbReference type="PANTHER" id="PTHR43096">
    <property type="entry name" value="DNAJ HOMOLOG 1, MITOCHONDRIAL-RELATED"/>
    <property type="match status" value="1"/>
</dbReference>
<dbReference type="PANTHER" id="PTHR43096:SF58">
    <property type="entry name" value="CHAPERONE DNAJ-DOMAIN SUPERFAMILY PROTEIN"/>
    <property type="match status" value="1"/>
</dbReference>
<dbReference type="InterPro" id="IPR036869">
    <property type="entry name" value="J_dom_sf"/>
</dbReference>
<dbReference type="CDD" id="cd06257">
    <property type="entry name" value="DnaJ"/>
    <property type="match status" value="1"/>
</dbReference>
<dbReference type="SMART" id="SM00271">
    <property type="entry name" value="DnaJ"/>
    <property type="match status" value="1"/>
</dbReference>
<dbReference type="EMBL" id="MU070014">
    <property type="protein sequence ID" value="KAF5830703.1"/>
    <property type="molecule type" value="Genomic_DNA"/>
</dbReference>
<dbReference type="Gene3D" id="1.10.287.110">
    <property type="entry name" value="DnaJ domain"/>
    <property type="match status" value="1"/>
</dbReference>
<feature type="domain" description="J" evidence="1">
    <location>
        <begin position="39"/>
        <end position="103"/>
    </location>
</feature>
<dbReference type="Pfam" id="PF00226">
    <property type="entry name" value="DnaJ"/>
    <property type="match status" value="1"/>
</dbReference>
<evidence type="ECO:0000313" key="2">
    <source>
        <dbReference type="EMBL" id="KAF5830703.1"/>
    </source>
</evidence>
<dbReference type="PRINTS" id="PR00625">
    <property type="entry name" value="JDOMAIN"/>
</dbReference>
<dbReference type="PROSITE" id="PS50076">
    <property type="entry name" value="DNAJ_2"/>
    <property type="match status" value="1"/>
</dbReference>
<name>A0ABQ7G7X2_DUNSA</name>
<comment type="caution">
    <text evidence="2">The sequence shown here is derived from an EMBL/GenBank/DDBJ whole genome shotgun (WGS) entry which is preliminary data.</text>
</comment>
<evidence type="ECO:0000313" key="3">
    <source>
        <dbReference type="Proteomes" id="UP000815325"/>
    </source>
</evidence>